<dbReference type="InterPro" id="IPR006328">
    <property type="entry name" value="2-HAD"/>
</dbReference>
<dbReference type="PRINTS" id="PR00413">
    <property type="entry name" value="HADHALOGNASE"/>
</dbReference>
<gene>
    <name evidence="3" type="ORF">JF922_25065</name>
</gene>
<dbReference type="Gene3D" id="3.40.50.1000">
    <property type="entry name" value="HAD superfamily/HAD-like"/>
    <property type="match status" value="1"/>
</dbReference>
<dbReference type="PANTHER" id="PTHR43316">
    <property type="entry name" value="HYDROLASE, HALOACID DELAHOGENASE-RELATED"/>
    <property type="match status" value="1"/>
</dbReference>
<dbReference type="Gene3D" id="1.10.150.240">
    <property type="entry name" value="Putative phosphatase, domain 2"/>
    <property type="match status" value="1"/>
</dbReference>
<evidence type="ECO:0000256" key="2">
    <source>
        <dbReference type="ARBA" id="ARBA00022801"/>
    </source>
</evidence>
<dbReference type="Pfam" id="PF00702">
    <property type="entry name" value="Hydrolase"/>
    <property type="match status" value="1"/>
</dbReference>
<evidence type="ECO:0000313" key="4">
    <source>
        <dbReference type="Proteomes" id="UP000612893"/>
    </source>
</evidence>
<name>A0A934KAK6_9BACT</name>
<comment type="caution">
    <text evidence="3">The sequence shown here is derived from an EMBL/GenBank/DDBJ whole genome shotgun (WGS) entry which is preliminary data.</text>
</comment>
<keyword evidence="4" id="KW-1185">Reference proteome</keyword>
<evidence type="ECO:0000256" key="1">
    <source>
        <dbReference type="ARBA" id="ARBA00008106"/>
    </source>
</evidence>
<dbReference type="Proteomes" id="UP000612893">
    <property type="component" value="Unassembled WGS sequence"/>
</dbReference>
<evidence type="ECO:0000313" key="3">
    <source>
        <dbReference type="EMBL" id="MBJ7601330.1"/>
    </source>
</evidence>
<dbReference type="AlphaFoldDB" id="A0A934KAK6"/>
<dbReference type="EMBL" id="JAEKNR010000242">
    <property type="protein sequence ID" value="MBJ7601330.1"/>
    <property type="molecule type" value="Genomic_DNA"/>
</dbReference>
<dbReference type="PANTHER" id="PTHR43316:SF3">
    <property type="entry name" value="HALOACID DEHALOGENASE, TYPE II (AFU_ORTHOLOGUE AFUA_2G07750)-RELATED"/>
    <property type="match status" value="1"/>
</dbReference>
<accession>A0A934KAK6</accession>
<dbReference type="GO" id="GO:0016787">
    <property type="term" value="F:hydrolase activity"/>
    <property type="evidence" value="ECO:0007669"/>
    <property type="project" value="UniProtKB-KW"/>
</dbReference>
<dbReference type="InterPro" id="IPR051540">
    <property type="entry name" value="S-2-haloacid_dehalogenase"/>
</dbReference>
<dbReference type="InterPro" id="IPR023198">
    <property type="entry name" value="PGP-like_dom2"/>
</dbReference>
<dbReference type="RefSeq" id="WP_338205532.1">
    <property type="nucleotide sequence ID" value="NZ_JAEKNR010000242.1"/>
</dbReference>
<dbReference type="NCBIfam" id="TIGR01493">
    <property type="entry name" value="HAD-SF-IA-v2"/>
    <property type="match status" value="1"/>
</dbReference>
<keyword evidence="2" id="KW-0378">Hydrolase</keyword>
<dbReference type="NCBIfam" id="TIGR01428">
    <property type="entry name" value="HAD_type_II"/>
    <property type="match status" value="1"/>
</dbReference>
<dbReference type="CDD" id="cd02588">
    <property type="entry name" value="HAD_L2-DEX"/>
    <property type="match status" value="1"/>
</dbReference>
<proteinExistence type="inferred from homology"/>
<dbReference type="InterPro" id="IPR006439">
    <property type="entry name" value="HAD-SF_hydro_IA"/>
</dbReference>
<organism evidence="3 4">
    <name type="scientific">Candidatus Nephthysia bennettiae</name>
    <dbReference type="NCBI Taxonomy" id="3127016"/>
    <lineage>
        <taxon>Bacteria</taxon>
        <taxon>Bacillati</taxon>
        <taxon>Candidatus Dormiibacterota</taxon>
        <taxon>Candidatus Dormibacteria</taxon>
        <taxon>Candidatus Dormibacterales</taxon>
        <taxon>Candidatus Dormibacteraceae</taxon>
        <taxon>Candidatus Nephthysia</taxon>
    </lineage>
</organism>
<comment type="similarity">
    <text evidence="1">Belongs to the HAD-like hydrolase superfamily. S-2-haloalkanoic acid dehalogenase family.</text>
</comment>
<dbReference type="SFLD" id="SFLDG01129">
    <property type="entry name" value="C1.5:_HAD__Beta-PGM__Phosphata"/>
    <property type="match status" value="1"/>
</dbReference>
<sequence length="221" mass="23758">MKWVCVFDVNETLLDLGALDPRFEEVLGDASLRQAWFQQMLQSAMVSVITDAYCDFGTIGRAALRMVAARRGLELSEERATFVVSGIRELPPHPEVPGALRGLAEAGFRLAALTNSTREVAEAQLQHAGLAPLFEQILTADSVRRLKPAREPYLMAAERLEVTPKEVLLVAAHSWDVAGAMRAGCSAAFVARPGMVLDPLAPEPQVVGEDLGAVAGAVIRG</sequence>
<dbReference type="InterPro" id="IPR036412">
    <property type="entry name" value="HAD-like_sf"/>
</dbReference>
<dbReference type="InterPro" id="IPR023214">
    <property type="entry name" value="HAD_sf"/>
</dbReference>
<reference evidence="3" key="1">
    <citation type="submission" date="2020-10" db="EMBL/GenBank/DDBJ databases">
        <title>Ca. Dormibacterota MAGs.</title>
        <authorList>
            <person name="Montgomery K."/>
        </authorList>
    </citation>
    <scope>NUCLEOTIDE SEQUENCE [LARGE SCALE GENOMIC DNA]</scope>
    <source>
        <strain evidence="3">SC8812_S17_10</strain>
    </source>
</reference>
<dbReference type="SFLD" id="SFLDS00003">
    <property type="entry name" value="Haloacid_Dehalogenase"/>
    <property type="match status" value="1"/>
</dbReference>
<dbReference type="SUPFAM" id="SSF56784">
    <property type="entry name" value="HAD-like"/>
    <property type="match status" value="1"/>
</dbReference>
<protein>
    <submittedName>
        <fullName evidence="3">Haloacid dehalogenase type II</fullName>
    </submittedName>
</protein>